<dbReference type="GO" id="GO:0002161">
    <property type="term" value="F:aminoacyl-tRNA deacylase activity"/>
    <property type="evidence" value="ECO:0007669"/>
    <property type="project" value="InterPro"/>
</dbReference>
<dbReference type="OrthoDB" id="9786549at2"/>
<dbReference type="CDD" id="cd04332">
    <property type="entry name" value="YbaK_like"/>
    <property type="match status" value="1"/>
</dbReference>
<evidence type="ECO:0000259" key="1">
    <source>
        <dbReference type="Pfam" id="PF04073"/>
    </source>
</evidence>
<dbReference type="Pfam" id="PF04073">
    <property type="entry name" value="tRNA_edit"/>
    <property type="match status" value="1"/>
</dbReference>
<keyword evidence="3" id="KW-1185">Reference proteome</keyword>
<dbReference type="SUPFAM" id="SSF55826">
    <property type="entry name" value="YbaK/ProRS associated domain"/>
    <property type="match status" value="1"/>
</dbReference>
<reference evidence="3" key="1">
    <citation type="submission" date="2016-10" db="EMBL/GenBank/DDBJ databases">
        <authorList>
            <person name="Varghese N."/>
            <person name="Submissions S."/>
        </authorList>
    </citation>
    <scope>NUCLEOTIDE SEQUENCE [LARGE SCALE GENOMIC DNA]</scope>
    <source>
        <strain evidence="3">DSM 17834</strain>
    </source>
</reference>
<evidence type="ECO:0000313" key="3">
    <source>
        <dbReference type="Proteomes" id="UP000198784"/>
    </source>
</evidence>
<proteinExistence type="predicted"/>
<organism evidence="2 3">
    <name type="scientific">Pseudomonas borbori</name>
    <dbReference type="NCBI Taxonomy" id="289003"/>
    <lineage>
        <taxon>Bacteria</taxon>
        <taxon>Pseudomonadati</taxon>
        <taxon>Pseudomonadota</taxon>
        <taxon>Gammaproteobacteria</taxon>
        <taxon>Pseudomonadales</taxon>
        <taxon>Pseudomonadaceae</taxon>
        <taxon>Pseudomonas</taxon>
    </lineage>
</organism>
<dbReference type="Proteomes" id="UP000198784">
    <property type="component" value="Unassembled WGS sequence"/>
</dbReference>
<dbReference type="RefSeq" id="WP_090498914.1">
    <property type="nucleotide sequence ID" value="NZ_FOWX01000006.1"/>
</dbReference>
<evidence type="ECO:0000313" key="2">
    <source>
        <dbReference type="EMBL" id="SFP19328.1"/>
    </source>
</evidence>
<name>A0A1I5NBW6_9PSED</name>
<dbReference type="EMBL" id="FOWX01000006">
    <property type="protein sequence ID" value="SFP19328.1"/>
    <property type="molecule type" value="Genomic_DNA"/>
</dbReference>
<dbReference type="AlphaFoldDB" id="A0A1I5NBW6"/>
<dbReference type="InterPro" id="IPR036754">
    <property type="entry name" value="YbaK/aa-tRNA-synt-asso_dom_sf"/>
</dbReference>
<dbReference type="Gene3D" id="3.90.960.10">
    <property type="entry name" value="YbaK/aminoacyl-tRNA synthetase-associated domain"/>
    <property type="match status" value="1"/>
</dbReference>
<dbReference type="STRING" id="289003.SAMN05216190_10683"/>
<protein>
    <submittedName>
        <fullName evidence="2">Ala-tRNA(Pro) deacylase</fullName>
    </submittedName>
</protein>
<accession>A0A1I5NBW6</accession>
<gene>
    <name evidence="2" type="ORF">SAMN05216190_10683</name>
</gene>
<sequence length="154" mass="17252">MHMAQTLERSLRRAHCQFKLVEHMPSATSLESARKAGIPASRMAKSVILDDRRGHYLMAVLPANRQLDLNKVHKGTQRWQLSGEQALAALFKDCERGAVPALGEVYGLDMLIDPMLVRQQDIYLEAGDHESLVHMPVDEFFKLAPNAEVCDLCA</sequence>
<dbReference type="InterPro" id="IPR007214">
    <property type="entry name" value="YbaK/aa-tRNA-synth-assoc-dom"/>
</dbReference>
<feature type="domain" description="YbaK/aminoacyl-tRNA synthetase-associated" evidence="1">
    <location>
        <begin position="25"/>
        <end position="142"/>
    </location>
</feature>